<sequence length="590" mass="67779">MTEASDIWALGVIVVEMFTGVYPFEGRTLDESVANIINGRFKPLPDYIQGELQEMIISMISVLQVIDGFISIFENRELESITRTYSSAFSLIVDTASQEDKPYIFHKRPYPGLIRLFEHSKYLIINEAINSIFLLIKAGSTSTPDTDRHPHYETIQESDGINKIFALFQKNEINEYFAMFQKNESKYSKDRAALCLSFLFRMREITDSVMRMKIINHIKSLLNDSDDYVKEKAQNGLKYLILNSDEVKLLIYSKNPYPGLIRLLEHTNSKIVSDAIISIILLLQAGSSTTKESDTHPHFESFLACDGLKKIFALFQKNVSKYSRDRSAFCIGFLFKAQEITDPVMRQEIINHLKSLLYVNRCEILNETELIKIEQDLKLPTKGIKEYHKNILQKQETDLLLLSSVIVGREDNELRKRIISSGIVESLLLIFTKRDLNSITRTYSQTFFHITNNLNDEVKLLIYNKNPYPGLIRLLEHTNSKIVSDAIISIILLLQAGSSTTKESDTHPHFESFLACDGLKKIFALFQKNVSKYSRDRSALCIVYLFKAREITDPLMRNEIANHIKSLQNDADTWLKERAKTALKYIDQST</sequence>
<dbReference type="SUPFAM" id="SSF48371">
    <property type="entry name" value="ARM repeat"/>
    <property type="match status" value="1"/>
</dbReference>
<dbReference type="Gene3D" id="1.25.10.10">
    <property type="entry name" value="Leucine-rich Repeat Variant"/>
    <property type="match status" value="2"/>
</dbReference>
<dbReference type="InterPro" id="IPR016024">
    <property type="entry name" value="ARM-type_fold"/>
</dbReference>
<feature type="domain" description="Protein kinase" evidence="1">
    <location>
        <begin position="1"/>
        <end position="70"/>
    </location>
</feature>
<dbReference type="Gene3D" id="1.10.510.10">
    <property type="entry name" value="Transferase(Phosphotransferase) domain 1"/>
    <property type="match status" value="1"/>
</dbReference>
<proteinExistence type="predicted"/>
<comment type="caution">
    <text evidence="2">The sequence shown here is derived from an EMBL/GenBank/DDBJ whole genome shotgun (WGS) entry which is preliminary data.</text>
</comment>
<dbReference type="Proteomes" id="UP000324800">
    <property type="component" value="Unassembled WGS sequence"/>
</dbReference>
<dbReference type="PROSITE" id="PS50011">
    <property type="entry name" value="PROTEIN_KINASE_DOM"/>
    <property type="match status" value="1"/>
</dbReference>
<dbReference type="AlphaFoldDB" id="A0A5J4VPC7"/>
<evidence type="ECO:0000259" key="1">
    <source>
        <dbReference type="PROSITE" id="PS50011"/>
    </source>
</evidence>
<accession>A0A5J4VPC7</accession>
<dbReference type="EMBL" id="SNRW01005758">
    <property type="protein sequence ID" value="KAA6384442.1"/>
    <property type="molecule type" value="Genomic_DNA"/>
</dbReference>
<protein>
    <recommendedName>
        <fullName evidence="1">Protein kinase domain-containing protein</fullName>
    </recommendedName>
</protein>
<gene>
    <name evidence="2" type="ORF">EZS28_020030</name>
</gene>
<dbReference type="InterPro" id="IPR011989">
    <property type="entry name" value="ARM-like"/>
</dbReference>
<dbReference type="InterPro" id="IPR011009">
    <property type="entry name" value="Kinase-like_dom_sf"/>
</dbReference>
<name>A0A5J4VPC7_9EUKA</name>
<evidence type="ECO:0000313" key="2">
    <source>
        <dbReference type="EMBL" id="KAA6384442.1"/>
    </source>
</evidence>
<reference evidence="2 3" key="1">
    <citation type="submission" date="2019-03" db="EMBL/GenBank/DDBJ databases">
        <title>Single cell metagenomics reveals metabolic interactions within the superorganism composed of flagellate Streblomastix strix and complex community of Bacteroidetes bacteria on its surface.</title>
        <authorList>
            <person name="Treitli S.C."/>
            <person name="Kolisko M."/>
            <person name="Husnik F."/>
            <person name="Keeling P."/>
            <person name="Hampl V."/>
        </authorList>
    </citation>
    <scope>NUCLEOTIDE SEQUENCE [LARGE SCALE GENOMIC DNA]</scope>
    <source>
        <strain evidence="2">ST1C</strain>
    </source>
</reference>
<dbReference type="SUPFAM" id="SSF56112">
    <property type="entry name" value="Protein kinase-like (PK-like)"/>
    <property type="match status" value="1"/>
</dbReference>
<feature type="non-terminal residue" evidence="2">
    <location>
        <position position="590"/>
    </location>
</feature>
<evidence type="ECO:0000313" key="3">
    <source>
        <dbReference type="Proteomes" id="UP000324800"/>
    </source>
</evidence>
<organism evidence="2 3">
    <name type="scientific">Streblomastix strix</name>
    <dbReference type="NCBI Taxonomy" id="222440"/>
    <lineage>
        <taxon>Eukaryota</taxon>
        <taxon>Metamonada</taxon>
        <taxon>Preaxostyla</taxon>
        <taxon>Oxymonadida</taxon>
        <taxon>Streblomastigidae</taxon>
        <taxon>Streblomastix</taxon>
    </lineage>
</organism>
<dbReference type="GO" id="GO:0004672">
    <property type="term" value="F:protein kinase activity"/>
    <property type="evidence" value="ECO:0007669"/>
    <property type="project" value="InterPro"/>
</dbReference>
<dbReference type="InterPro" id="IPR000719">
    <property type="entry name" value="Prot_kinase_dom"/>
</dbReference>
<dbReference type="GO" id="GO:0005524">
    <property type="term" value="F:ATP binding"/>
    <property type="evidence" value="ECO:0007669"/>
    <property type="project" value="InterPro"/>
</dbReference>